<evidence type="ECO:0000313" key="1">
    <source>
        <dbReference type="EMBL" id="GFT29161.1"/>
    </source>
</evidence>
<dbReference type="EMBL" id="BMAW01060999">
    <property type="protein sequence ID" value="GFT29161.1"/>
    <property type="molecule type" value="Genomic_DNA"/>
</dbReference>
<name>A0A8X6NSX1_NEPPI</name>
<organism evidence="1 2">
    <name type="scientific">Nephila pilipes</name>
    <name type="common">Giant wood spider</name>
    <name type="synonym">Nephila maculata</name>
    <dbReference type="NCBI Taxonomy" id="299642"/>
    <lineage>
        <taxon>Eukaryota</taxon>
        <taxon>Metazoa</taxon>
        <taxon>Ecdysozoa</taxon>
        <taxon>Arthropoda</taxon>
        <taxon>Chelicerata</taxon>
        <taxon>Arachnida</taxon>
        <taxon>Araneae</taxon>
        <taxon>Araneomorphae</taxon>
        <taxon>Entelegynae</taxon>
        <taxon>Araneoidea</taxon>
        <taxon>Nephilidae</taxon>
        <taxon>Nephila</taxon>
    </lineage>
</organism>
<evidence type="ECO:0000313" key="2">
    <source>
        <dbReference type="Proteomes" id="UP000887013"/>
    </source>
</evidence>
<proteinExistence type="predicted"/>
<reference evidence="1" key="1">
    <citation type="submission" date="2020-08" db="EMBL/GenBank/DDBJ databases">
        <title>Multicomponent nature underlies the extraordinary mechanical properties of spider dragline silk.</title>
        <authorList>
            <person name="Kono N."/>
            <person name="Nakamura H."/>
            <person name="Mori M."/>
            <person name="Yoshida Y."/>
            <person name="Ohtoshi R."/>
            <person name="Malay A.D."/>
            <person name="Moran D.A.P."/>
            <person name="Tomita M."/>
            <person name="Numata K."/>
            <person name="Arakawa K."/>
        </authorList>
    </citation>
    <scope>NUCLEOTIDE SEQUENCE</scope>
</reference>
<protein>
    <submittedName>
        <fullName evidence="1">Uncharacterized protein</fullName>
    </submittedName>
</protein>
<dbReference type="AlphaFoldDB" id="A0A8X6NSX1"/>
<gene>
    <name evidence="1" type="ORF">NPIL_378441</name>
</gene>
<dbReference type="Proteomes" id="UP000887013">
    <property type="component" value="Unassembled WGS sequence"/>
</dbReference>
<comment type="caution">
    <text evidence="1">The sequence shown here is derived from an EMBL/GenBank/DDBJ whole genome shotgun (WGS) entry which is preliminary data.</text>
</comment>
<accession>A0A8X6NSX1</accession>
<feature type="non-terminal residue" evidence="1">
    <location>
        <position position="1"/>
    </location>
</feature>
<sequence length="35" mass="3904">GNESSDDEKDNQGIGIDGDDRFVVQDKYVLFLESV</sequence>
<keyword evidence="2" id="KW-1185">Reference proteome</keyword>